<keyword evidence="2" id="KW-1185">Reference proteome</keyword>
<evidence type="ECO:0000313" key="2">
    <source>
        <dbReference type="Proteomes" id="UP001246858"/>
    </source>
</evidence>
<protein>
    <submittedName>
        <fullName evidence="1">Uncharacterized protein</fullName>
    </submittedName>
</protein>
<proteinExistence type="predicted"/>
<dbReference type="EMBL" id="JAVDTF010000002">
    <property type="protein sequence ID" value="MDR6783771.1"/>
    <property type="molecule type" value="Genomic_DNA"/>
</dbReference>
<name>A0ACC6KX00_9SPHI</name>
<evidence type="ECO:0000313" key="1">
    <source>
        <dbReference type="EMBL" id="MDR6783771.1"/>
    </source>
</evidence>
<organism evidence="1 2">
    <name type="scientific">Pedobacter africanus</name>
    <dbReference type="NCBI Taxonomy" id="151894"/>
    <lineage>
        <taxon>Bacteria</taxon>
        <taxon>Pseudomonadati</taxon>
        <taxon>Bacteroidota</taxon>
        <taxon>Sphingobacteriia</taxon>
        <taxon>Sphingobacteriales</taxon>
        <taxon>Sphingobacteriaceae</taxon>
        <taxon>Pedobacter</taxon>
    </lineage>
</organism>
<dbReference type="Proteomes" id="UP001246858">
    <property type="component" value="Unassembled WGS sequence"/>
</dbReference>
<reference evidence="1" key="1">
    <citation type="submission" date="2023-07" db="EMBL/GenBank/DDBJ databases">
        <title>Sorghum-associated microbial communities from plants grown in Nebraska, USA.</title>
        <authorList>
            <person name="Schachtman D."/>
        </authorList>
    </citation>
    <scope>NUCLEOTIDE SEQUENCE</scope>
    <source>
        <strain evidence="1">2697</strain>
    </source>
</reference>
<comment type="caution">
    <text evidence="1">The sequence shown here is derived from an EMBL/GenBank/DDBJ whole genome shotgun (WGS) entry which is preliminary data.</text>
</comment>
<accession>A0ACC6KX00</accession>
<sequence>MAKNKRNKVLTEADFINETVAEIVSNGFKNFSGARVAGRIGRHSSRINDLFGGVKGLLKAAITTRDHWKQLFDKYRIPKRASEWLTKELFINMMSENLTAFKQNKEMQSMVLGQMTVYHEALREVLDYREAEAAKMLERATPYFEGSEVCFDMIMALMLYASYGLVLHSEAIKGTAARVDINREEDMLKAKRTMSYLIELAWEDAGKKRKTAKRIEKL</sequence>
<gene>
    <name evidence="1" type="ORF">J2X78_002336</name>
</gene>